<reference evidence="8 9" key="1">
    <citation type="submission" date="2015-08" db="EMBL/GenBank/DDBJ databases">
        <authorList>
            <person name="Babu N.S."/>
            <person name="Beckwith C.J."/>
            <person name="Beseler K.G."/>
            <person name="Brison A."/>
            <person name="Carone J.V."/>
            <person name="Caskin T.P."/>
            <person name="Diamond M."/>
            <person name="Durham M.E."/>
            <person name="Foxe J.M."/>
            <person name="Go M."/>
            <person name="Henderson B.A."/>
            <person name="Jones I.B."/>
            <person name="McGettigan J.A."/>
            <person name="Micheletti S.J."/>
            <person name="Nasrallah M.E."/>
            <person name="Ortiz D."/>
            <person name="Piller C.R."/>
            <person name="Privatt S.R."/>
            <person name="Schneider S.L."/>
            <person name="Sharp S."/>
            <person name="Smith T.C."/>
            <person name="Stanton J.D."/>
            <person name="Ullery H.E."/>
            <person name="Wilson R.J."/>
            <person name="Serrano M.G."/>
            <person name="Buck G."/>
            <person name="Lee V."/>
            <person name="Wang Y."/>
            <person name="Carvalho R."/>
            <person name="Voegtly L."/>
            <person name="Shi R."/>
            <person name="Duckworth R."/>
            <person name="Johnson A."/>
            <person name="Loviza R."/>
            <person name="Walstead R."/>
            <person name="Shah Z."/>
            <person name="Kiflezghi M."/>
            <person name="Wade K."/>
            <person name="Ball S.L."/>
            <person name="Bradley K.W."/>
            <person name="Asai D.J."/>
            <person name="Bowman C.A."/>
            <person name="Russell D.A."/>
            <person name="Pope W.H."/>
            <person name="Jacobs-Sera D."/>
            <person name="Hendrix R.W."/>
            <person name="Hatfull G.F."/>
        </authorList>
    </citation>
    <scope>NUCLEOTIDE SEQUENCE [LARGE SCALE GENOMIC DNA]</scope>
    <source>
        <strain evidence="8 9">DSM 27710</strain>
    </source>
</reference>
<evidence type="ECO:0000256" key="3">
    <source>
        <dbReference type="ARBA" id="ARBA00022692"/>
    </source>
</evidence>
<evidence type="ECO:0000256" key="2">
    <source>
        <dbReference type="ARBA" id="ARBA00022475"/>
    </source>
</evidence>
<feature type="transmembrane region" description="Helical" evidence="6">
    <location>
        <begin position="73"/>
        <end position="91"/>
    </location>
</feature>
<proteinExistence type="inferred from homology"/>
<keyword evidence="3 6" id="KW-0812">Transmembrane</keyword>
<sequence>MDRNPRRSTSALIELFRPFASFFRVEALGGTLLLAAAVAALVWANSGFREAYLSLWELPLVVGIASWSIDEHLLFWVNDLLMAFFFLLVGMEIKRELLVGELASPRKAALPILAAVGGMLVPAALYTAIAHGSGAARAWGVPMATDIAFALGVLRVLGDRIPKGLVAYLAALAIIDDLGAILVIAIFYSSSISWVALLVAAVIALALVAMNRLGVDRPGLYVLLGLPLWVAVHSSGIHATIAGVIVGMCIPARSRASAEQVFADAESLTAVARDPASTEGTVTGALGALRDRVRALESPLASFEHALNPWVGFLIVPLFALANAGVVLVGASPAFLLEPAAFGVIVGLVLGKPIGIIGVTILAVKTGVASLPSGVTGRHILGAGILGGIGFTMSLFVAGLAFEPGSALHVQAKIGILVASLIAGVAGLLVLRGAPTSGARTQAPSEGRPTSSRASAIRAGST</sequence>
<feature type="transmembrane region" description="Helical" evidence="6">
    <location>
        <begin position="165"/>
        <end position="188"/>
    </location>
</feature>
<name>A0A0K1P9A5_9BACT</name>
<dbReference type="KEGG" id="vin:AKJ08_0505"/>
<gene>
    <name evidence="6" type="primary">nhaA</name>
    <name evidence="8" type="ORF">AKJ08_0505</name>
</gene>
<dbReference type="GO" id="GO:0006885">
    <property type="term" value="P:regulation of pH"/>
    <property type="evidence" value="ECO:0007669"/>
    <property type="project" value="UniProtKB-UniRule"/>
</dbReference>
<dbReference type="Gene3D" id="1.20.1530.10">
    <property type="entry name" value="Na+/H+ antiporter like domain"/>
    <property type="match status" value="1"/>
</dbReference>
<dbReference type="OrthoDB" id="9808135at2"/>
<keyword evidence="4 6" id="KW-1133">Transmembrane helix</keyword>
<protein>
    <recommendedName>
        <fullName evidence="6">Na(+)/H(+) antiporter NhaA</fullName>
    </recommendedName>
    <alternativeName>
        <fullName evidence="6">Sodium/proton antiporter NhaA</fullName>
    </alternativeName>
</protein>
<dbReference type="AlphaFoldDB" id="A0A0K1P9A5"/>
<evidence type="ECO:0000256" key="5">
    <source>
        <dbReference type="ARBA" id="ARBA00023136"/>
    </source>
</evidence>
<dbReference type="GO" id="GO:0005886">
    <property type="term" value="C:plasma membrane"/>
    <property type="evidence" value="ECO:0007669"/>
    <property type="project" value="UniProtKB-SubCell"/>
</dbReference>
<dbReference type="NCBIfam" id="TIGR00773">
    <property type="entry name" value="NhaA"/>
    <property type="match status" value="1"/>
</dbReference>
<organism evidence="8 9">
    <name type="scientific">Vulgatibacter incomptus</name>
    <dbReference type="NCBI Taxonomy" id="1391653"/>
    <lineage>
        <taxon>Bacteria</taxon>
        <taxon>Pseudomonadati</taxon>
        <taxon>Myxococcota</taxon>
        <taxon>Myxococcia</taxon>
        <taxon>Myxococcales</taxon>
        <taxon>Cystobacterineae</taxon>
        <taxon>Vulgatibacteraceae</taxon>
        <taxon>Vulgatibacter</taxon>
    </lineage>
</organism>
<accession>A0A0K1P9A5</accession>
<dbReference type="PANTHER" id="PTHR30341">
    <property type="entry name" value="SODIUM ION/PROTON ANTIPORTER NHAA-RELATED"/>
    <property type="match status" value="1"/>
</dbReference>
<dbReference type="PATRIC" id="fig|1391653.3.peg.523"/>
<keyword evidence="6" id="KW-0739">Sodium transport</keyword>
<keyword evidence="5 6" id="KW-0472">Membrane</keyword>
<dbReference type="InterPro" id="IPR023171">
    <property type="entry name" value="Na/H_antiporter_dom_sf"/>
</dbReference>
<keyword evidence="6" id="KW-0406">Ion transport</keyword>
<feature type="transmembrane region" description="Helical" evidence="6">
    <location>
        <begin position="112"/>
        <end position="132"/>
    </location>
</feature>
<comment type="function">
    <text evidence="6">Na(+)/H(+) antiporter that extrudes sodium in exchange for external protons.</text>
</comment>
<feature type="transmembrane region" description="Helical" evidence="6">
    <location>
        <begin position="380"/>
        <end position="402"/>
    </location>
</feature>
<dbReference type="InterPro" id="IPR004670">
    <property type="entry name" value="NhaA"/>
</dbReference>
<dbReference type="GO" id="GO:0015385">
    <property type="term" value="F:sodium:proton antiporter activity"/>
    <property type="evidence" value="ECO:0007669"/>
    <property type="project" value="UniProtKB-UniRule"/>
</dbReference>
<dbReference type="PANTHER" id="PTHR30341:SF0">
    <property type="entry name" value="NA(+)_H(+) ANTIPORTER NHAA"/>
    <property type="match status" value="1"/>
</dbReference>
<feature type="transmembrane region" description="Helical" evidence="6">
    <location>
        <begin position="310"/>
        <end position="329"/>
    </location>
</feature>
<dbReference type="Proteomes" id="UP000055590">
    <property type="component" value="Chromosome"/>
</dbReference>
<keyword evidence="6" id="KW-0915">Sodium</keyword>
<feature type="region of interest" description="Disordered" evidence="7">
    <location>
        <begin position="437"/>
        <end position="462"/>
    </location>
</feature>
<feature type="transmembrane region" description="Helical" evidence="6">
    <location>
        <begin position="194"/>
        <end position="213"/>
    </location>
</feature>
<feature type="transmembrane region" description="Helical" evidence="6">
    <location>
        <begin position="341"/>
        <end position="364"/>
    </location>
</feature>
<feature type="transmembrane region" description="Helical" evidence="6">
    <location>
        <begin position="21"/>
        <end position="44"/>
    </location>
</feature>
<feature type="transmembrane region" description="Helical" evidence="6">
    <location>
        <begin position="414"/>
        <end position="434"/>
    </location>
</feature>
<dbReference type="HAMAP" id="MF_01844">
    <property type="entry name" value="NhaA"/>
    <property type="match status" value="1"/>
</dbReference>
<feature type="transmembrane region" description="Helical" evidence="6">
    <location>
        <begin position="220"/>
        <end position="246"/>
    </location>
</feature>
<dbReference type="EMBL" id="CP012332">
    <property type="protein sequence ID" value="AKU90118.1"/>
    <property type="molecule type" value="Genomic_DNA"/>
</dbReference>
<evidence type="ECO:0000256" key="6">
    <source>
        <dbReference type="HAMAP-Rule" id="MF_01844"/>
    </source>
</evidence>
<keyword evidence="6" id="KW-0813">Transport</keyword>
<feature type="transmembrane region" description="Helical" evidence="6">
    <location>
        <begin position="138"/>
        <end position="158"/>
    </location>
</feature>
<keyword evidence="6" id="KW-0050">Antiport</keyword>
<feature type="compositionally biased region" description="Polar residues" evidence="7">
    <location>
        <begin position="438"/>
        <end position="462"/>
    </location>
</feature>
<evidence type="ECO:0000256" key="4">
    <source>
        <dbReference type="ARBA" id="ARBA00022989"/>
    </source>
</evidence>
<dbReference type="STRING" id="1391653.AKJ08_0505"/>
<comment type="similarity">
    <text evidence="6">Belongs to the NhaA Na(+)/H(+) (TC 2.A.33) antiporter family.</text>
</comment>
<keyword evidence="2 6" id="KW-1003">Cell membrane</keyword>
<evidence type="ECO:0000313" key="8">
    <source>
        <dbReference type="EMBL" id="AKU90118.1"/>
    </source>
</evidence>
<dbReference type="Pfam" id="PF06965">
    <property type="entry name" value="Na_H_antiport_1"/>
    <property type="match status" value="1"/>
</dbReference>
<comment type="catalytic activity">
    <reaction evidence="6">
        <text>Na(+)(in) + 2 H(+)(out) = Na(+)(out) + 2 H(+)(in)</text>
        <dbReference type="Rhea" id="RHEA:29251"/>
        <dbReference type="ChEBI" id="CHEBI:15378"/>
        <dbReference type="ChEBI" id="CHEBI:29101"/>
    </reaction>
</comment>
<keyword evidence="9" id="KW-1185">Reference proteome</keyword>
<evidence type="ECO:0000256" key="1">
    <source>
        <dbReference type="ARBA" id="ARBA00004429"/>
    </source>
</evidence>
<dbReference type="RefSeq" id="WP_050724612.1">
    <property type="nucleotide sequence ID" value="NZ_CP012332.1"/>
</dbReference>
<evidence type="ECO:0000256" key="7">
    <source>
        <dbReference type="SAM" id="MobiDB-lite"/>
    </source>
</evidence>
<evidence type="ECO:0000313" key="9">
    <source>
        <dbReference type="Proteomes" id="UP000055590"/>
    </source>
</evidence>
<comment type="subcellular location">
    <subcellularLocation>
        <location evidence="1">Cell inner membrane</location>
        <topology evidence="1">Multi-pass membrane protein</topology>
    </subcellularLocation>
    <subcellularLocation>
        <location evidence="6">Cell membrane</location>
        <topology evidence="6">Multi-pass membrane protein</topology>
    </subcellularLocation>
</comment>